<dbReference type="InterPro" id="IPR036249">
    <property type="entry name" value="Thioredoxin-like_sf"/>
</dbReference>
<organism evidence="9">
    <name type="scientific">Leptocylindrus danicus</name>
    <dbReference type="NCBI Taxonomy" id="163516"/>
    <lineage>
        <taxon>Eukaryota</taxon>
        <taxon>Sar</taxon>
        <taxon>Stramenopiles</taxon>
        <taxon>Ochrophyta</taxon>
        <taxon>Bacillariophyta</taxon>
        <taxon>Coscinodiscophyceae</taxon>
        <taxon>Chaetocerotophycidae</taxon>
        <taxon>Leptocylindrales</taxon>
        <taxon>Leptocylindraceae</taxon>
        <taxon>Leptocylindrus</taxon>
    </lineage>
</organism>
<evidence type="ECO:0000256" key="2">
    <source>
        <dbReference type="ARBA" id="ARBA00022692"/>
    </source>
</evidence>
<dbReference type="InterPro" id="IPR045888">
    <property type="entry name" value="Erv"/>
</dbReference>
<dbReference type="SUPFAM" id="SSF52833">
    <property type="entry name" value="Thioredoxin-like"/>
    <property type="match status" value="2"/>
</dbReference>
<dbReference type="InterPro" id="IPR039542">
    <property type="entry name" value="Erv_N"/>
</dbReference>
<dbReference type="PANTHER" id="PTHR10984">
    <property type="entry name" value="ENDOPLASMIC RETICULUM-GOLGI INTERMEDIATE COMPARTMENT PROTEIN"/>
    <property type="match status" value="1"/>
</dbReference>
<gene>
    <name evidence="9" type="ORF">LDAN0321_LOCUS7699</name>
    <name evidence="10" type="ORF">LDAN0321_LOCUS7700</name>
</gene>
<feature type="domain" description="Thioredoxin" evidence="6">
    <location>
        <begin position="147"/>
        <end position="193"/>
    </location>
</feature>
<keyword evidence="2 5" id="KW-0812">Transmembrane</keyword>
<keyword evidence="4 5" id="KW-0472">Membrane</keyword>
<feature type="domain" description="Endoplasmic reticulum vesicle transporter N-terminal" evidence="8">
    <location>
        <begin position="8"/>
        <end position="96"/>
    </location>
</feature>
<keyword evidence="3 5" id="KW-1133">Transmembrane helix</keyword>
<comment type="subcellular location">
    <subcellularLocation>
        <location evidence="1">Membrane</location>
    </subcellularLocation>
</comment>
<evidence type="ECO:0000256" key="3">
    <source>
        <dbReference type="ARBA" id="ARBA00022989"/>
    </source>
</evidence>
<dbReference type="Pfam" id="PF00085">
    <property type="entry name" value="Thioredoxin"/>
    <property type="match status" value="2"/>
</dbReference>
<evidence type="ECO:0000259" key="8">
    <source>
        <dbReference type="Pfam" id="PF13850"/>
    </source>
</evidence>
<reference evidence="9" key="1">
    <citation type="submission" date="2021-01" db="EMBL/GenBank/DDBJ databases">
        <authorList>
            <person name="Corre E."/>
            <person name="Pelletier E."/>
            <person name="Niang G."/>
            <person name="Scheremetjew M."/>
            <person name="Finn R."/>
            <person name="Kale V."/>
            <person name="Holt S."/>
            <person name="Cochrane G."/>
            <person name="Meng A."/>
            <person name="Brown T."/>
            <person name="Cohen L."/>
        </authorList>
    </citation>
    <scope>NUCLEOTIDE SEQUENCE</scope>
    <source>
        <strain evidence="9">B650</strain>
    </source>
</reference>
<dbReference type="Pfam" id="PF13850">
    <property type="entry name" value="ERGIC_N"/>
    <property type="match status" value="1"/>
</dbReference>
<dbReference type="InterPro" id="IPR013766">
    <property type="entry name" value="Thioredoxin_domain"/>
</dbReference>
<dbReference type="PANTHER" id="PTHR10984:SF37">
    <property type="entry name" value="PROTEIN DISULFIDE-ISOMERASE 5-3"/>
    <property type="match status" value="1"/>
</dbReference>
<dbReference type="GO" id="GO:0005783">
    <property type="term" value="C:endoplasmic reticulum"/>
    <property type="evidence" value="ECO:0007669"/>
    <property type="project" value="TreeGrafter"/>
</dbReference>
<evidence type="ECO:0000256" key="5">
    <source>
        <dbReference type="SAM" id="Phobius"/>
    </source>
</evidence>
<feature type="domain" description="Thioredoxin" evidence="6">
    <location>
        <begin position="285"/>
        <end position="339"/>
    </location>
</feature>
<dbReference type="CDD" id="cd02961">
    <property type="entry name" value="PDI_a_family"/>
    <property type="match status" value="1"/>
</dbReference>
<evidence type="ECO:0000256" key="1">
    <source>
        <dbReference type="ARBA" id="ARBA00004370"/>
    </source>
</evidence>
<evidence type="ECO:0000313" key="9">
    <source>
        <dbReference type="EMBL" id="CAD9571982.1"/>
    </source>
</evidence>
<evidence type="ECO:0000256" key="4">
    <source>
        <dbReference type="ARBA" id="ARBA00023136"/>
    </source>
</evidence>
<feature type="domain" description="Endoplasmic reticulum vesicle transporter C-terminal" evidence="7">
    <location>
        <begin position="382"/>
        <end position="569"/>
    </location>
</feature>
<dbReference type="EMBL" id="HBGY01012122">
    <property type="protein sequence ID" value="CAD9571982.1"/>
    <property type="molecule type" value="Transcribed_RNA"/>
</dbReference>
<evidence type="ECO:0000259" key="6">
    <source>
        <dbReference type="Pfam" id="PF00085"/>
    </source>
</evidence>
<protein>
    <recommendedName>
        <fullName evidence="11">Thioredoxin domain-containing protein</fullName>
    </recommendedName>
</protein>
<dbReference type="InterPro" id="IPR012936">
    <property type="entry name" value="Erv_C"/>
</dbReference>
<dbReference type="Gene3D" id="3.40.30.10">
    <property type="entry name" value="Glutaredoxin"/>
    <property type="match status" value="2"/>
</dbReference>
<proteinExistence type="predicted"/>
<dbReference type="GO" id="GO:0030134">
    <property type="term" value="C:COPII-coated ER to Golgi transport vesicle"/>
    <property type="evidence" value="ECO:0007669"/>
    <property type="project" value="TreeGrafter"/>
</dbReference>
<feature type="transmembrane region" description="Helical" evidence="5">
    <location>
        <begin position="26"/>
        <end position="43"/>
    </location>
</feature>
<accession>A0A6U2NA74</accession>
<evidence type="ECO:0000313" key="10">
    <source>
        <dbReference type="EMBL" id="CAD9571984.1"/>
    </source>
</evidence>
<name>A0A6U2NA74_9STRA</name>
<dbReference type="AlphaFoldDB" id="A0A6U2NA74"/>
<dbReference type="Pfam" id="PF07970">
    <property type="entry name" value="COPIIcoated_ERV"/>
    <property type="match status" value="1"/>
</dbReference>
<dbReference type="GO" id="GO:0016020">
    <property type="term" value="C:membrane"/>
    <property type="evidence" value="ECO:0007669"/>
    <property type="project" value="UniProtKB-SubCell"/>
</dbReference>
<sequence>MVRRWADNLDMYRRVPGDLLEGTKRGGFISTLAIFIMATLIFLETKAFYDYKLATDLKLDVDNDEKRVRVNFNITMMDLKCDFVSIDTVSQLGTQQNITQHVTKWNLDQTGVRARYLGRNRKQKDILLHDSSIDESHDNMLQNGEDVLSLHPSDFEEILSKNTYVFIDFYANWCSHCRALAPTWERLAEVMSHVNEEIIAEKEINEWAGGRYVPPEEKVEEVEERADAVYRGEATEGKVGDVGEAVVVESNNEPGNIEAQEGRRRLSIDWEDEDLDNYFDKEDWYDTPVVIARLDCVEYPAFCAQNQIRSYPTLRLFVNGKQRPDYHGDRTVIAFTHFLASIEMEHENSAGLVDRADQVARQLVPRNDHWSTQLRRTQDRVMKREWIEKEHPGCQLSGFLMVDRTPGNFHLLAASQHHDIEPTMTNVSHEVHHLSFGEPRVNEVAKESSYLPPGVFDATRPMDGNAYVTKNLHEAYHHYLKVVTTNFNGMHSSIPKGKGTQNTGQRIYQIQQQSQLSFYDRDEVPEARFAYDLSPISVTYRRKYRKWYDYLTSIVAIIGGSFTVLGLLDSTLMTVSKGLKKL</sequence>
<evidence type="ECO:0008006" key="11">
    <source>
        <dbReference type="Google" id="ProtNLM"/>
    </source>
</evidence>
<evidence type="ECO:0000259" key="7">
    <source>
        <dbReference type="Pfam" id="PF07970"/>
    </source>
</evidence>
<feature type="transmembrane region" description="Helical" evidence="5">
    <location>
        <begin position="547"/>
        <end position="568"/>
    </location>
</feature>
<dbReference type="PRINTS" id="PR00421">
    <property type="entry name" value="THIOREDOXIN"/>
</dbReference>
<dbReference type="EMBL" id="HBGY01012123">
    <property type="protein sequence ID" value="CAD9571984.1"/>
    <property type="molecule type" value="Transcribed_RNA"/>
</dbReference>